<dbReference type="InterPro" id="IPR029058">
    <property type="entry name" value="AB_hydrolase_fold"/>
</dbReference>
<dbReference type="OrthoDB" id="255603at2"/>
<dbReference type="SUPFAM" id="SSF53474">
    <property type="entry name" value="alpha/beta-Hydrolases"/>
    <property type="match status" value="1"/>
</dbReference>
<name>A0A5N5WBR0_STRMB</name>
<proteinExistence type="predicted"/>
<keyword evidence="1 3" id="KW-0378">Hydrolase</keyword>
<sequence length="264" mass="26873">MTAVDEEAALFGLPYVPPDATTVYGPHPDQLVDHYLPTTPVPNGVRVTLLHGGFWRAAYDRRHLAPLAAALAASGYDTVLAEYRRVGGGGGWPVTFEDVRSALAAGPPDTRPHVLVGHSAGGHLALCAAAREDAGVDAVVAVAAVADLARARALGTGGGAVDALLGDRPAAEADPALLRPRVPVALLHGSADPEVPVELSHRYAVAARLLGSAELRVLPGVAHYAPVTPGTAACGALLRLVAESVGPKPGAGRVVLETDPDGSP</sequence>
<dbReference type="EMBL" id="VOKX01000014">
    <property type="protein sequence ID" value="KAB7848301.1"/>
    <property type="molecule type" value="Genomic_DNA"/>
</dbReference>
<evidence type="ECO:0000313" key="4">
    <source>
        <dbReference type="Proteomes" id="UP000327000"/>
    </source>
</evidence>
<dbReference type="PANTHER" id="PTHR48081:SF33">
    <property type="entry name" value="KYNURENINE FORMAMIDASE"/>
    <property type="match status" value="1"/>
</dbReference>
<keyword evidence="4" id="KW-1185">Reference proteome</keyword>
<evidence type="ECO:0000259" key="2">
    <source>
        <dbReference type="Pfam" id="PF20434"/>
    </source>
</evidence>
<gene>
    <name evidence="3" type="ORF">FRZ00_08230</name>
</gene>
<dbReference type="Pfam" id="PF20434">
    <property type="entry name" value="BD-FAE"/>
    <property type="match status" value="1"/>
</dbReference>
<evidence type="ECO:0000313" key="3">
    <source>
        <dbReference type="EMBL" id="KAB7848301.1"/>
    </source>
</evidence>
<organism evidence="3 4">
    <name type="scientific">Streptomyces mobaraensis</name>
    <name type="common">Streptoverticillium mobaraense</name>
    <dbReference type="NCBI Taxonomy" id="35621"/>
    <lineage>
        <taxon>Bacteria</taxon>
        <taxon>Bacillati</taxon>
        <taxon>Actinomycetota</taxon>
        <taxon>Actinomycetes</taxon>
        <taxon>Kitasatosporales</taxon>
        <taxon>Streptomycetaceae</taxon>
        <taxon>Streptomyces</taxon>
    </lineage>
</organism>
<dbReference type="GO" id="GO:0016787">
    <property type="term" value="F:hydrolase activity"/>
    <property type="evidence" value="ECO:0007669"/>
    <property type="project" value="UniProtKB-KW"/>
</dbReference>
<dbReference type="InterPro" id="IPR050300">
    <property type="entry name" value="GDXG_lipolytic_enzyme"/>
</dbReference>
<dbReference type="Gene3D" id="3.40.50.1820">
    <property type="entry name" value="alpha/beta hydrolase"/>
    <property type="match status" value="1"/>
</dbReference>
<dbReference type="InterPro" id="IPR049492">
    <property type="entry name" value="BD-FAE-like_dom"/>
</dbReference>
<dbReference type="Proteomes" id="UP000327000">
    <property type="component" value="Unassembled WGS sequence"/>
</dbReference>
<accession>A0A5N5WBR0</accession>
<dbReference type="PANTHER" id="PTHR48081">
    <property type="entry name" value="AB HYDROLASE SUPERFAMILY PROTEIN C4A8.06C"/>
    <property type="match status" value="1"/>
</dbReference>
<comment type="caution">
    <text evidence="3">The sequence shown here is derived from an EMBL/GenBank/DDBJ whole genome shotgun (WGS) entry which is preliminary data.</text>
</comment>
<evidence type="ECO:0000256" key="1">
    <source>
        <dbReference type="ARBA" id="ARBA00022801"/>
    </source>
</evidence>
<protein>
    <submittedName>
        <fullName evidence="3">Alpha/beta hydrolase</fullName>
    </submittedName>
</protein>
<feature type="domain" description="BD-FAE-like" evidence="2">
    <location>
        <begin position="33"/>
        <end position="201"/>
    </location>
</feature>
<reference evidence="3 4" key="1">
    <citation type="journal article" date="2019" name="Microb. Cell Fact.">
        <title>Exploring novel herbicidin analogues by transcriptional regulator overexpression and MS/MS molecular networking.</title>
        <authorList>
            <person name="Shi Y."/>
            <person name="Gu R."/>
            <person name="Li Y."/>
            <person name="Wang X."/>
            <person name="Ren W."/>
            <person name="Li X."/>
            <person name="Wang L."/>
            <person name="Xie Y."/>
            <person name="Hong B."/>
        </authorList>
    </citation>
    <scope>NUCLEOTIDE SEQUENCE [LARGE SCALE GENOMIC DNA]</scope>
    <source>
        <strain evidence="3 4">US-43</strain>
    </source>
</reference>
<dbReference type="RefSeq" id="WP_152262985.1">
    <property type="nucleotide sequence ID" value="NZ_VOKX01000014.1"/>
</dbReference>
<dbReference type="AlphaFoldDB" id="A0A5N5WBR0"/>